<dbReference type="KEGG" id="mmob:F6R98_06600"/>
<sequence length="77" mass="8681">MLIPHQQLSNDALQGVIEEFVTRDGIDYGEFETPLAIKVAHVKMQLDQGGLVIIFNEDEESITIVSRKQLPPFLTEN</sequence>
<dbReference type="EMBL" id="CP044205">
    <property type="protein sequence ID" value="QFY44973.1"/>
    <property type="molecule type" value="Genomic_DNA"/>
</dbReference>
<dbReference type="InParanoid" id="A0A5Q0BMB0"/>
<evidence type="ECO:0000313" key="2">
    <source>
        <dbReference type="EMBL" id="QFY44973.1"/>
    </source>
</evidence>
<dbReference type="InterPro" id="IPR036685">
    <property type="entry name" value="YehU-like_sf"/>
</dbReference>
<protein>
    <submittedName>
        <fullName evidence="2">YheU family protein</fullName>
    </submittedName>
</protein>
<evidence type="ECO:0000313" key="3">
    <source>
        <dbReference type="Proteomes" id="UP000325755"/>
    </source>
</evidence>
<dbReference type="FunCoup" id="A0A5Q0BMB0">
    <property type="interactions" value="9"/>
</dbReference>
<dbReference type="SUPFAM" id="SSF118001">
    <property type="entry name" value="YehU-like"/>
    <property type="match status" value="1"/>
</dbReference>
<dbReference type="Gene3D" id="1.10.10.610">
    <property type="entry name" value="YehU-like"/>
    <property type="match status" value="1"/>
</dbReference>
<dbReference type="OrthoDB" id="6120729at2"/>
<comment type="similarity">
    <text evidence="1">Belongs to the UPF0270 family.</text>
</comment>
<reference evidence="2 3" key="1">
    <citation type="submission" date="2019-09" db="EMBL/GenBank/DDBJ databases">
        <title>Ecophysiology of the spiral-shaped methanotroph Methylospira mobilis as revealed by the complete genome sequence.</title>
        <authorList>
            <person name="Oshkin I.Y."/>
            <person name="Dedysh S.N."/>
            <person name="Miroshnikov K."/>
            <person name="Danilova O.V."/>
            <person name="Hakobyan A."/>
            <person name="Liesack W."/>
        </authorList>
    </citation>
    <scope>NUCLEOTIDE SEQUENCE [LARGE SCALE GENOMIC DNA]</scope>
    <source>
        <strain evidence="2 3">Shm1</strain>
    </source>
</reference>
<gene>
    <name evidence="2" type="ORF">F6R98_06600</name>
</gene>
<organism evidence="2 3">
    <name type="scientific">Candidatus Methylospira mobilis</name>
    <dbReference type="NCBI Taxonomy" id="1808979"/>
    <lineage>
        <taxon>Bacteria</taxon>
        <taxon>Pseudomonadati</taxon>
        <taxon>Pseudomonadota</taxon>
        <taxon>Gammaproteobacteria</taxon>
        <taxon>Methylococcales</taxon>
        <taxon>Methylococcaceae</taxon>
        <taxon>Candidatus Methylospira</taxon>
    </lineage>
</organism>
<dbReference type="Proteomes" id="UP000325755">
    <property type="component" value="Chromosome"/>
</dbReference>
<dbReference type="AlphaFoldDB" id="A0A5Q0BMB0"/>
<keyword evidence="3" id="KW-1185">Reference proteome</keyword>
<dbReference type="Pfam" id="PF06794">
    <property type="entry name" value="UPF0270"/>
    <property type="match status" value="1"/>
</dbReference>
<dbReference type="InterPro" id="IPR010648">
    <property type="entry name" value="UPF0270"/>
</dbReference>
<evidence type="ECO:0000256" key="1">
    <source>
        <dbReference type="ARBA" id="ARBA00006450"/>
    </source>
</evidence>
<accession>A0A5Q0BMB0</accession>
<name>A0A5Q0BMB0_9GAMM</name>
<proteinExistence type="inferred from homology"/>